<dbReference type="EMBL" id="MT144334">
    <property type="protein sequence ID" value="QJA52375.1"/>
    <property type="molecule type" value="Genomic_DNA"/>
</dbReference>
<protein>
    <submittedName>
        <fullName evidence="2">Uncharacterized protein</fullName>
    </submittedName>
</protein>
<organism evidence="2">
    <name type="scientific">viral metagenome</name>
    <dbReference type="NCBI Taxonomy" id="1070528"/>
    <lineage>
        <taxon>unclassified sequences</taxon>
        <taxon>metagenomes</taxon>
        <taxon>organismal metagenomes</taxon>
    </lineage>
</organism>
<name>A0A6H1ZYN4_9ZZZZ</name>
<feature type="transmembrane region" description="Helical" evidence="1">
    <location>
        <begin position="6"/>
        <end position="29"/>
    </location>
</feature>
<dbReference type="AlphaFoldDB" id="A0A6H1ZYN4"/>
<accession>A0A6H1ZYN4</accession>
<evidence type="ECO:0000313" key="2">
    <source>
        <dbReference type="EMBL" id="QJA52375.1"/>
    </source>
</evidence>
<gene>
    <name evidence="2" type="ORF">TM448A02668_0008</name>
    <name evidence="3" type="ORF">TM448B02292_0009</name>
</gene>
<keyword evidence="1" id="KW-0472">Membrane</keyword>
<keyword evidence="1" id="KW-0812">Transmembrane</keyword>
<evidence type="ECO:0000256" key="1">
    <source>
        <dbReference type="SAM" id="Phobius"/>
    </source>
</evidence>
<sequence>MAQKTVAIIVLMLLLGIGFLLGSFMGGFIGQLTVPARHKAIVDAMTIKTGTIKLEPVYLSTGNSKWQLSILTENFEKYGTYTYSIWVYSYQSDPEVYVCIWGPGKDGKTFQVELCSSWTRPFTAQYGTEAPIDFTGQTFFAVQVT</sequence>
<keyword evidence="1" id="KW-1133">Transmembrane helix</keyword>
<dbReference type="EMBL" id="MT144898">
    <property type="protein sequence ID" value="QJI01103.1"/>
    <property type="molecule type" value="Genomic_DNA"/>
</dbReference>
<evidence type="ECO:0000313" key="3">
    <source>
        <dbReference type="EMBL" id="QJI01103.1"/>
    </source>
</evidence>
<reference evidence="2" key="1">
    <citation type="submission" date="2020-03" db="EMBL/GenBank/DDBJ databases">
        <title>The deep terrestrial virosphere.</title>
        <authorList>
            <person name="Holmfeldt K."/>
            <person name="Nilsson E."/>
            <person name="Simone D."/>
            <person name="Lopez-Fernandez M."/>
            <person name="Wu X."/>
            <person name="de Brujin I."/>
            <person name="Lundin D."/>
            <person name="Andersson A."/>
            <person name="Bertilsson S."/>
            <person name="Dopson M."/>
        </authorList>
    </citation>
    <scope>NUCLEOTIDE SEQUENCE</scope>
    <source>
        <strain evidence="2">TM448A02668</strain>
        <strain evidence="3">TM448B02292</strain>
    </source>
</reference>
<proteinExistence type="predicted"/>